<keyword evidence="2" id="KW-0378">Hydrolase</keyword>
<dbReference type="InterPro" id="IPR029058">
    <property type="entry name" value="AB_hydrolase_fold"/>
</dbReference>
<gene>
    <name evidence="2" type="ORF">J0M35_05205</name>
</gene>
<evidence type="ECO:0000313" key="3">
    <source>
        <dbReference type="Proteomes" id="UP000664277"/>
    </source>
</evidence>
<dbReference type="InterPro" id="IPR000073">
    <property type="entry name" value="AB_hydrolase_1"/>
</dbReference>
<dbReference type="SUPFAM" id="SSF53474">
    <property type="entry name" value="alpha/beta-Hydrolases"/>
    <property type="match status" value="1"/>
</dbReference>
<name>A0A8J7PDL2_9BACT</name>
<dbReference type="PANTHER" id="PTHR43433:SF1">
    <property type="entry name" value="BLL5160 PROTEIN"/>
    <property type="match status" value="1"/>
</dbReference>
<feature type="domain" description="AB hydrolase-1" evidence="1">
    <location>
        <begin position="28"/>
        <end position="272"/>
    </location>
</feature>
<proteinExistence type="predicted"/>
<dbReference type="AlphaFoldDB" id="A0A8J7PDL2"/>
<dbReference type="Proteomes" id="UP000664277">
    <property type="component" value="Unassembled WGS sequence"/>
</dbReference>
<comment type="caution">
    <text evidence="2">The sequence shown here is derived from an EMBL/GenBank/DDBJ whole genome shotgun (WGS) entry which is preliminary data.</text>
</comment>
<dbReference type="InterPro" id="IPR050471">
    <property type="entry name" value="AB_hydrolase"/>
</dbReference>
<dbReference type="Gene3D" id="3.40.50.1820">
    <property type="entry name" value="alpha/beta hydrolase"/>
    <property type="match status" value="1"/>
</dbReference>
<dbReference type="GO" id="GO:0016787">
    <property type="term" value="F:hydrolase activity"/>
    <property type="evidence" value="ECO:0007669"/>
    <property type="project" value="UniProtKB-KW"/>
</dbReference>
<evidence type="ECO:0000259" key="1">
    <source>
        <dbReference type="Pfam" id="PF00561"/>
    </source>
</evidence>
<organism evidence="2 3">
    <name type="scientific">Candidatus Obscuribacter phosphatis</name>
    <dbReference type="NCBI Taxonomy" id="1906157"/>
    <lineage>
        <taxon>Bacteria</taxon>
        <taxon>Bacillati</taxon>
        <taxon>Candidatus Melainabacteria</taxon>
        <taxon>Candidatus Obscuribacterales</taxon>
        <taxon>Candidatus Obscuribacteraceae</taxon>
        <taxon>Candidatus Obscuribacter</taxon>
    </lineage>
</organism>
<reference evidence="2" key="1">
    <citation type="submission" date="2021-02" db="EMBL/GenBank/DDBJ databases">
        <title>Genome-Resolved Metagenomics of a Microbial Community Performing Photosynthetic Biological Nutrient Removal.</title>
        <authorList>
            <person name="Mcdaniel E.A."/>
        </authorList>
    </citation>
    <scope>NUCLEOTIDE SEQUENCE</scope>
    <source>
        <strain evidence="2">UWPOB_OBS1</strain>
    </source>
</reference>
<sequence length="288" mass="31367">MTADSQTIRLSDGRTLGYAKYGAVGGRPVLYLHGGMSSRLDIAFAHEYCLSQNIALIAPDRPGTGLSSPQPGRRLLDLAKDMKELSANLNYETMPLFAWSLAGPYALACAFAYPSTFARIATIGGVAPLNSQEAINDLGLLIDRLVLTWPVSWKWLLSLLLASTGKLPPAILKFQMEREVNSEPDRAIIKALSISQGTRFVYESVKQGGDGIIADYDAVAAPWGFALQELKCDLDIFHGELDAICPFKHALHLQESVKGSRLHVVRGEGHFLLHRRLPDVLGVLLASS</sequence>
<dbReference type="Pfam" id="PF00561">
    <property type="entry name" value="Abhydrolase_1"/>
    <property type="match status" value="1"/>
</dbReference>
<accession>A0A8J7PDL2</accession>
<protein>
    <submittedName>
        <fullName evidence="2">Alpha/beta hydrolase</fullName>
    </submittedName>
</protein>
<evidence type="ECO:0000313" key="2">
    <source>
        <dbReference type="EMBL" id="MBN8659738.1"/>
    </source>
</evidence>
<dbReference type="PANTHER" id="PTHR43433">
    <property type="entry name" value="HYDROLASE, ALPHA/BETA FOLD FAMILY PROTEIN"/>
    <property type="match status" value="1"/>
</dbReference>
<dbReference type="EMBL" id="JAFLCK010000005">
    <property type="protein sequence ID" value="MBN8659738.1"/>
    <property type="molecule type" value="Genomic_DNA"/>
</dbReference>